<dbReference type="Proteomes" id="UP001056120">
    <property type="component" value="Linkage Group LG20"/>
</dbReference>
<keyword evidence="2" id="KW-1185">Reference proteome</keyword>
<reference evidence="2" key="1">
    <citation type="journal article" date="2022" name="Mol. Ecol. Resour.">
        <title>The genomes of chicory, endive, great burdock and yacon provide insights into Asteraceae palaeo-polyploidization history and plant inulin production.</title>
        <authorList>
            <person name="Fan W."/>
            <person name="Wang S."/>
            <person name="Wang H."/>
            <person name="Wang A."/>
            <person name="Jiang F."/>
            <person name="Liu H."/>
            <person name="Zhao H."/>
            <person name="Xu D."/>
            <person name="Zhang Y."/>
        </authorList>
    </citation>
    <scope>NUCLEOTIDE SEQUENCE [LARGE SCALE GENOMIC DNA]</scope>
    <source>
        <strain evidence="2">cv. Yunnan</strain>
    </source>
</reference>
<evidence type="ECO:0000313" key="2">
    <source>
        <dbReference type="Proteomes" id="UP001056120"/>
    </source>
</evidence>
<gene>
    <name evidence="1" type="ORF">L1987_61360</name>
</gene>
<dbReference type="EMBL" id="CM042037">
    <property type="protein sequence ID" value="KAI3743649.1"/>
    <property type="molecule type" value="Genomic_DNA"/>
</dbReference>
<accession>A0ACB9DAH8</accession>
<comment type="caution">
    <text evidence="1">The sequence shown here is derived from an EMBL/GenBank/DDBJ whole genome shotgun (WGS) entry which is preliminary data.</text>
</comment>
<organism evidence="1 2">
    <name type="scientific">Smallanthus sonchifolius</name>
    <dbReference type="NCBI Taxonomy" id="185202"/>
    <lineage>
        <taxon>Eukaryota</taxon>
        <taxon>Viridiplantae</taxon>
        <taxon>Streptophyta</taxon>
        <taxon>Embryophyta</taxon>
        <taxon>Tracheophyta</taxon>
        <taxon>Spermatophyta</taxon>
        <taxon>Magnoliopsida</taxon>
        <taxon>eudicotyledons</taxon>
        <taxon>Gunneridae</taxon>
        <taxon>Pentapetalae</taxon>
        <taxon>asterids</taxon>
        <taxon>campanulids</taxon>
        <taxon>Asterales</taxon>
        <taxon>Asteraceae</taxon>
        <taxon>Asteroideae</taxon>
        <taxon>Heliantheae alliance</taxon>
        <taxon>Millerieae</taxon>
        <taxon>Smallanthus</taxon>
    </lineage>
</organism>
<name>A0ACB9DAH8_9ASTR</name>
<evidence type="ECO:0000313" key="1">
    <source>
        <dbReference type="EMBL" id="KAI3743649.1"/>
    </source>
</evidence>
<proteinExistence type="predicted"/>
<protein>
    <submittedName>
        <fullName evidence="1">Uncharacterized protein</fullName>
    </submittedName>
</protein>
<sequence>MLRTRSVVRFFKQMILLIYIHQMSSSVFADSVATSSVCTGEYLTLLPPHPKLGKMLIMGAFFRCFDPILTIVDEGIEWIYRFAITGSLIL</sequence>
<reference evidence="1 2" key="2">
    <citation type="journal article" date="2022" name="Mol. Ecol. Resour.">
        <title>The genomes of chicory, endive, great burdock and yacon provide insights into Asteraceae paleo-polyploidization history and plant inulin production.</title>
        <authorList>
            <person name="Fan W."/>
            <person name="Wang S."/>
            <person name="Wang H."/>
            <person name="Wang A."/>
            <person name="Jiang F."/>
            <person name="Liu H."/>
            <person name="Zhao H."/>
            <person name="Xu D."/>
            <person name="Zhang Y."/>
        </authorList>
    </citation>
    <scope>NUCLEOTIDE SEQUENCE [LARGE SCALE GENOMIC DNA]</scope>
    <source>
        <strain evidence="2">cv. Yunnan</strain>
        <tissue evidence="1">Leaves</tissue>
    </source>
</reference>